<keyword evidence="1" id="KW-1133">Transmembrane helix</keyword>
<evidence type="ECO:0000313" key="2">
    <source>
        <dbReference type="EMBL" id="KOO44297.1"/>
    </source>
</evidence>
<keyword evidence="1" id="KW-0812">Transmembrane</keyword>
<dbReference type="AlphaFoldDB" id="A0A0M0L085"/>
<evidence type="ECO:0000313" key="3">
    <source>
        <dbReference type="Proteomes" id="UP000037558"/>
    </source>
</evidence>
<feature type="transmembrane region" description="Helical" evidence="1">
    <location>
        <begin position="73"/>
        <end position="94"/>
    </location>
</feature>
<feature type="transmembrane region" description="Helical" evidence="1">
    <location>
        <begin position="5"/>
        <end position="28"/>
    </location>
</feature>
<keyword evidence="3" id="KW-1185">Reference proteome</keyword>
<name>A0A0M0L085_9BACI</name>
<accession>A0A0M0L085</accession>
<feature type="transmembrane region" description="Helical" evidence="1">
    <location>
        <begin position="40"/>
        <end position="61"/>
    </location>
</feature>
<dbReference type="OrthoDB" id="2971710at2"/>
<dbReference type="Proteomes" id="UP000037558">
    <property type="component" value="Unassembled WGS sequence"/>
</dbReference>
<dbReference type="PATRIC" id="fig|284581.3.peg.4837"/>
<gene>
    <name evidence="2" type="ORF">AMD01_13525</name>
</gene>
<comment type="caution">
    <text evidence="2">The sequence shown here is derived from an EMBL/GenBank/DDBJ whole genome shotgun (WGS) entry which is preliminary data.</text>
</comment>
<evidence type="ECO:0000256" key="1">
    <source>
        <dbReference type="SAM" id="Phobius"/>
    </source>
</evidence>
<sequence>MRDILLYLISPLLAFVGGFCTYVVILKVGYDETLVDGTAVLVWGSLIFLAICMPLYRGIIYAIDKRFTSYKDLLYPLGCMLLFAVPTAAIMLIWGDMKPFLPEAMLFHSFFIMSGLIFGLCHWVIKKMPPFSDSSPTYKS</sequence>
<keyword evidence="1" id="KW-0472">Membrane</keyword>
<protein>
    <submittedName>
        <fullName evidence="2">Uncharacterized protein</fullName>
    </submittedName>
</protein>
<dbReference type="EMBL" id="LILC01000016">
    <property type="protein sequence ID" value="KOO44297.1"/>
    <property type="molecule type" value="Genomic_DNA"/>
</dbReference>
<organism evidence="2 3">
    <name type="scientific">Priestia koreensis</name>
    <dbReference type="NCBI Taxonomy" id="284581"/>
    <lineage>
        <taxon>Bacteria</taxon>
        <taxon>Bacillati</taxon>
        <taxon>Bacillota</taxon>
        <taxon>Bacilli</taxon>
        <taxon>Bacillales</taxon>
        <taxon>Bacillaceae</taxon>
        <taxon>Priestia</taxon>
    </lineage>
</organism>
<dbReference type="RefSeq" id="WP_053401953.1">
    <property type="nucleotide sequence ID" value="NZ_LILC01000016.1"/>
</dbReference>
<proteinExistence type="predicted"/>
<reference evidence="3" key="1">
    <citation type="submission" date="2015-08" db="EMBL/GenBank/DDBJ databases">
        <title>Fjat-14210 dsm16467.</title>
        <authorList>
            <person name="Liu B."/>
            <person name="Wang J."/>
            <person name="Zhu Y."/>
            <person name="Liu G."/>
            <person name="Chen Q."/>
            <person name="Chen Z."/>
            <person name="Lan J."/>
            <person name="Che J."/>
            <person name="Ge C."/>
            <person name="Shi H."/>
            <person name="Pan Z."/>
            <person name="Liu X."/>
        </authorList>
    </citation>
    <scope>NUCLEOTIDE SEQUENCE [LARGE SCALE GENOMIC DNA]</scope>
    <source>
        <strain evidence="3">DSM 16467</strain>
    </source>
</reference>
<feature type="transmembrane region" description="Helical" evidence="1">
    <location>
        <begin position="106"/>
        <end position="125"/>
    </location>
</feature>